<feature type="transmembrane region" description="Helical" evidence="1">
    <location>
        <begin position="12"/>
        <end position="34"/>
    </location>
</feature>
<proteinExistence type="predicted"/>
<protein>
    <submittedName>
        <fullName evidence="2">Uncharacterized protein</fullName>
    </submittedName>
</protein>
<feature type="transmembrane region" description="Helical" evidence="1">
    <location>
        <begin position="58"/>
        <end position="80"/>
    </location>
</feature>
<gene>
    <name evidence="2" type="ORF">EBX74_01530</name>
</gene>
<dbReference type="AlphaFoldDB" id="A0A966HPU6"/>
<dbReference type="Proteomes" id="UP000747791">
    <property type="component" value="Unassembled WGS sequence"/>
</dbReference>
<organism evidence="2 3">
    <name type="scientific">Candidatus Fonsibacter lacus</name>
    <dbReference type="NCBI Taxonomy" id="2576439"/>
    <lineage>
        <taxon>Bacteria</taxon>
        <taxon>Pseudomonadati</taxon>
        <taxon>Pseudomonadota</taxon>
        <taxon>Alphaproteobacteria</taxon>
        <taxon>Candidatus Pelagibacterales</taxon>
        <taxon>Candidatus Pelagibacterales incertae sedis</taxon>
        <taxon>Candidatus Fonsibacter</taxon>
    </lineage>
</organism>
<dbReference type="EMBL" id="RGOB01000026">
    <property type="protein sequence ID" value="NCU52975.1"/>
    <property type="molecule type" value="Genomic_DNA"/>
</dbReference>
<evidence type="ECO:0000313" key="2">
    <source>
        <dbReference type="EMBL" id="NCU52975.1"/>
    </source>
</evidence>
<name>A0A966HPU6_9PROT</name>
<accession>A0A966HPU6</accession>
<comment type="caution">
    <text evidence="2">The sequence shown here is derived from an EMBL/GenBank/DDBJ whole genome shotgun (WGS) entry which is preliminary data.</text>
</comment>
<sequence length="90" mass="10436">MKKKLDIFRKALVWGVCLAGFHLVWIILVLLKWAQPLLNCIFKLHMLSVPVQVQPFNLVYAIILLCVTFVIGTFYGLIFYSVKKKLIKNN</sequence>
<keyword evidence="1" id="KW-1133">Transmembrane helix</keyword>
<reference evidence="2" key="1">
    <citation type="submission" date="2018-10" db="EMBL/GenBank/DDBJ databases">
        <title>Iterative Subtractive Binning of Freshwater Chronoseries Metagenomes Recovers Nearly Complete Genomes from over Four Hundred Novel Species.</title>
        <authorList>
            <person name="Rodriguez-R L.M."/>
            <person name="Tsementzi D."/>
            <person name="Luo C."/>
            <person name="Konstantinidis K.T."/>
        </authorList>
    </citation>
    <scope>NUCLEOTIDE SEQUENCE</scope>
    <source>
        <strain evidence="2">WB8_2A_004</strain>
    </source>
</reference>
<evidence type="ECO:0000313" key="3">
    <source>
        <dbReference type="Proteomes" id="UP000747791"/>
    </source>
</evidence>
<keyword evidence="1" id="KW-0812">Transmembrane</keyword>
<evidence type="ECO:0000256" key="1">
    <source>
        <dbReference type="SAM" id="Phobius"/>
    </source>
</evidence>
<keyword evidence="1" id="KW-0472">Membrane</keyword>